<dbReference type="Proteomes" id="UP001208567">
    <property type="component" value="Unassembled WGS sequence"/>
</dbReference>
<dbReference type="Gene3D" id="3.40.50.720">
    <property type="entry name" value="NAD(P)-binding Rossmann-like Domain"/>
    <property type="match status" value="1"/>
</dbReference>
<accession>A0ABQ5N9Z6</accession>
<dbReference type="SUPFAM" id="SSF51735">
    <property type="entry name" value="NAD(P)-binding Rossmann-fold domains"/>
    <property type="match status" value="1"/>
</dbReference>
<dbReference type="InterPro" id="IPR036291">
    <property type="entry name" value="NAD(P)-bd_dom_sf"/>
</dbReference>
<proteinExistence type="predicted"/>
<name>A0ABQ5N9Z6_9CLOT</name>
<sequence>MVAVVVGDLKKSELILQDLRDAGFGVAFIDTDKNKDITDLCLRENRIQFAKLFIALTEEDQVNLYLCKLAKIVYGVPKTIAIANYPDNIELMKEQLIDNVICSNLFIKESIEDIIGERASGCK</sequence>
<evidence type="ECO:0000259" key="1">
    <source>
        <dbReference type="Pfam" id="PF02254"/>
    </source>
</evidence>
<protein>
    <recommendedName>
        <fullName evidence="1">RCK N-terminal domain-containing protein</fullName>
    </recommendedName>
</protein>
<evidence type="ECO:0000313" key="2">
    <source>
        <dbReference type="EMBL" id="GLC31914.1"/>
    </source>
</evidence>
<organism evidence="2 3">
    <name type="scientific">Clostridium omnivorum</name>
    <dbReference type="NCBI Taxonomy" id="1604902"/>
    <lineage>
        <taxon>Bacteria</taxon>
        <taxon>Bacillati</taxon>
        <taxon>Bacillota</taxon>
        <taxon>Clostridia</taxon>
        <taxon>Eubacteriales</taxon>
        <taxon>Clostridiaceae</taxon>
        <taxon>Clostridium</taxon>
    </lineage>
</organism>
<keyword evidence="3" id="KW-1185">Reference proteome</keyword>
<dbReference type="Pfam" id="PF02254">
    <property type="entry name" value="TrkA_N"/>
    <property type="match status" value="1"/>
</dbReference>
<evidence type="ECO:0000313" key="3">
    <source>
        <dbReference type="Proteomes" id="UP001208567"/>
    </source>
</evidence>
<feature type="domain" description="RCK N-terminal" evidence="1">
    <location>
        <begin position="41"/>
        <end position="102"/>
    </location>
</feature>
<gene>
    <name evidence="2" type="ORF">bsdE14_33240</name>
</gene>
<reference evidence="2 3" key="1">
    <citation type="journal article" date="2024" name="Int. J. Syst. Evol. Microbiol.">
        <title>Clostridium omnivorum sp. nov., isolated from anoxic soil under the treatment of reductive soil disinfestation.</title>
        <authorList>
            <person name="Ueki A."/>
            <person name="Tonouchi A."/>
            <person name="Kaku N."/>
            <person name="Honma S."/>
            <person name="Ueki K."/>
        </authorList>
    </citation>
    <scope>NUCLEOTIDE SEQUENCE [LARGE SCALE GENOMIC DNA]</scope>
    <source>
        <strain evidence="2 3">E14</strain>
    </source>
</reference>
<dbReference type="RefSeq" id="WP_264851232.1">
    <property type="nucleotide sequence ID" value="NZ_BRXR01000001.1"/>
</dbReference>
<comment type="caution">
    <text evidence="2">The sequence shown here is derived from an EMBL/GenBank/DDBJ whole genome shotgun (WGS) entry which is preliminary data.</text>
</comment>
<dbReference type="InterPro" id="IPR003148">
    <property type="entry name" value="RCK_N"/>
</dbReference>
<dbReference type="EMBL" id="BRXR01000001">
    <property type="protein sequence ID" value="GLC31914.1"/>
    <property type="molecule type" value="Genomic_DNA"/>
</dbReference>